<protein>
    <submittedName>
        <fullName evidence="1">Uncharacterized protein</fullName>
    </submittedName>
</protein>
<dbReference type="EMBL" id="SWKU01000003">
    <property type="protein sequence ID" value="KAF3008438.1"/>
    <property type="molecule type" value="Genomic_DNA"/>
</dbReference>
<dbReference type="Proteomes" id="UP000801428">
    <property type="component" value="Unassembled WGS sequence"/>
</dbReference>
<evidence type="ECO:0000313" key="1">
    <source>
        <dbReference type="EMBL" id="KAF3008438.1"/>
    </source>
</evidence>
<name>A0A9P4WA15_CURKU</name>
<sequence>MAAPDPRLHLLALPRELRDHIYGFLTHDLVLKDDGMFFMRTAGKIFKKQPQGPNVRFPGRILGIALTDVIHTTITVENAPCMDVMLVNSQIHQEYRDFCIPKLSASICCSCIAQLIERVTAMKSLPQDGSTSAALALVKTVTLWLYGDLHKDLQKEIKPFLDALAGAMPSLQTLRLIIFDDGEDADSPPHDMSLSNLLPLLHDLFPLMTRKQNVVGQKSWSDADTAEFRALLYSSRQRPNRLWIPESVASYWSPMEEVCARRFSLPLSVLGQADSMHGFKIRINKWVDERCSD</sequence>
<dbReference type="OrthoDB" id="3801489at2759"/>
<dbReference type="AlphaFoldDB" id="A0A9P4WA15"/>
<organism evidence="1 2">
    <name type="scientific">Curvularia kusanoi</name>
    <name type="common">Cochliobolus kusanoi</name>
    <dbReference type="NCBI Taxonomy" id="90978"/>
    <lineage>
        <taxon>Eukaryota</taxon>
        <taxon>Fungi</taxon>
        <taxon>Dikarya</taxon>
        <taxon>Ascomycota</taxon>
        <taxon>Pezizomycotina</taxon>
        <taxon>Dothideomycetes</taxon>
        <taxon>Pleosporomycetidae</taxon>
        <taxon>Pleosporales</taxon>
        <taxon>Pleosporineae</taxon>
        <taxon>Pleosporaceae</taxon>
        <taxon>Curvularia</taxon>
    </lineage>
</organism>
<keyword evidence="2" id="KW-1185">Reference proteome</keyword>
<accession>A0A9P4WA15</accession>
<comment type="caution">
    <text evidence="1">The sequence shown here is derived from an EMBL/GenBank/DDBJ whole genome shotgun (WGS) entry which is preliminary data.</text>
</comment>
<reference evidence="1" key="1">
    <citation type="submission" date="2019-04" db="EMBL/GenBank/DDBJ databases">
        <title>Sequencing of skin fungus with MAO and IRED activity.</title>
        <authorList>
            <person name="Marsaioli A.J."/>
            <person name="Bonatto J.M.C."/>
            <person name="Reis Junior O."/>
        </authorList>
    </citation>
    <scope>NUCLEOTIDE SEQUENCE</scope>
    <source>
        <strain evidence="1">30M1</strain>
    </source>
</reference>
<proteinExistence type="predicted"/>
<evidence type="ECO:0000313" key="2">
    <source>
        <dbReference type="Proteomes" id="UP000801428"/>
    </source>
</evidence>
<gene>
    <name evidence="1" type="ORF">E8E13_003001</name>
</gene>